<keyword evidence="1" id="KW-0472">Membrane</keyword>
<feature type="transmembrane region" description="Helical" evidence="1">
    <location>
        <begin position="283"/>
        <end position="303"/>
    </location>
</feature>
<feature type="transmembrane region" description="Helical" evidence="1">
    <location>
        <begin position="338"/>
        <end position="359"/>
    </location>
</feature>
<feature type="transmembrane region" description="Helical" evidence="1">
    <location>
        <begin position="109"/>
        <end position="133"/>
    </location>
</feature>
<dbReference type="Proteomes" id="UP000263377">
    <property type="component" value="Unassembled WGS sequence"/>
</dbReference>
<dbReference type="AlphaFoldDB" id="A0A372ZXG6"/>
<dbReference type="EMBL" id="QVIG01000001">
    <property type="protein sequence ID" value="RGD60132.1"/>
    <property type="molecule type" value="Genomic_DNA"/>
</dbReference>
<evidence type="ECO:0000259" key="2">
    <source>
        <dbReference type="Pfam" id="PF01757"/>
    </source>
</evidence>
<evidence type="ECO:0000256" key="1">
    <source>
        <dbReference type="SAM" id="Phobius"/>
    </source>
</evidence>
<feature type="transmembrane region" description="Helical" evidence="1">
    <location>
        <begin position="309"/>
        <end position="326"/>
    </location>
</feature>
<dbReference type="PANTHER" id="PTHR23028">
    <property type="entry name" value="ACETYLTRANSFERASE"/>
    <property type="match status" value="1"/>
</dbReference>
<evidence type="ECO:0000313" key="3">
    <source>
        <dbReference type="EMBL" id="RGD60132.1"/>
    </source>
</evidence>
<name>A0A372ZXG6_9ACTN</name>
<feature type="transmembrane region" description="Helical" evidence="1">
    <location>
        <begin position="79"/>
        <end position="97"/>
    </location>
</feature>
<dbReference type="InterPro" id="IPR050879">
    <property type="entry name" value="Acyltransferase_3"/>
</dbReference>
<keyword evidence="1" id="KW-1133">Transmembrane helix</keyword>
<protein>
    <submittedName>
        <fullName evidence="3">Acyltransferase</fullName>
    </submittedName>
</protein>
<dbReference type="PANTHER" id="PTHR23028:SF53">
    <property type="entry name" value="ACYL_TRANSF_3 DOMAIN-CONTAINING PROTEIN"/>
    <property type="match status" value="1"/>
</dbReference>
<sequence>MTHQAGPSHGIRGGVGTRRFAWLMGGGGGGSLSGRQNSFGAIRTALAVLVVYSHAYPLGFGRPAPLSHFSGGQIDLGRLAVVGFFALSGFMITGSALRSTIGRYSWHRALRILPGLWASLLVCVLLVAPALYYRTHHSLTGYWSHPHGPLNYLAGAWNASLSTGFDISNVIDDGMKAGTNHDPGINGSLWSLDYEMLCYVMMGLLAAGGVLLRAKKTVPLLTLVGWILIFEDWRTTPGFVNNPHSMGFYIHVPVFGQVYTQYFVYLAFVFLLGATVQLYKERIPINAGLALLSVVVLVASLRYGGLFAFGYPAFAYLLFWLAVRLPRPFQRIGVKRDFSYGIYVYGFTVEQAVAALGGNTHGMKVYLPLSLGGTVVLAALSWYLVEKPALKAKDWTPRPVRALAERRARTVVVPVSAEQAGEPARSAVPAP</sequence>
<feature type="transmembrane region" description="Helical" evidence="1">
    <location>
        <begin position="40"/>
        <end position="59"/>
    </location>
</feature>
<dbReference type="Pfam" id="PF01757">
    <property type="entry name" value="Acyl_transf_3"/>
    <property type="match status" value="1"/>
</dbReference>
<accession>A0A372ZXG6</accession>
<keyword evidence="4" id="KW-1185">Reference proteome</keyword>
<evidence type="ECO:0000313" key="4">
    <source>
        <dbReference type="Proteomes" id="UP000263377"/>
    </source>
</evidence>
<feature type="transmembrane region" description="Helical" evidence="1">
    <location>
        <begin position="365"/>
        <end position="385"/>
    </location>
</feature>
<feature type="transmembrane region" description="Helical" evidence="1">
    <location>
        <begin position="219"/>
        <end position="236"/>
    </location>
</feature>
<proteinExistence type="predicted"/>
<reference evidence="3 4" key="1">
    <citation type="submission" date="2018-08" db="EMBL/GenBank/DDBJ databases">
        <title>Diversity &amp; Physiological Properties of Lignin-Decomposing Actinobacteria from Soil.</title>
        <authorList>
            <person name="Roh S.G."/>
            <person name="Kim S.B."/>
        </authorList>
    </citation>
    <scope>NUCLEOTIDE SEQUENCE [LARGE SCALE GENOMIC DNA]</scope>
    <source>
        <strain evidence="3 4">MMS17-GH009</strain>
    </source>
</reference>
<dbReference type="GO" id="GO:0000271">
    <property type="term" value="P:polysaccharide biosynthetic process"/>
    <property type="evidence" value="ECO:0007669"/>
    <property type="project" value="TreeGrafter"/>
</dbReference>
<dbReference type="GO" id="GO:0016747">
    <property type="term" value="F:acyltransferase activity, transferring groups other than amino-acyl groups"/>
    <property type="evidence" value="ECO:0007669"/>
    <property type="project" value="InterPro"/>
</dbReference>
<gene>
    <name evidence="3" type="ORF">DR950_22155</name>
</gene>
<keyword evidence="1" id="KW-0812">Transmembrane</keyword>
<feature type="transmembrane region" description="Helical" evidence="1">
    <location>
        <begin position="194"/>
        <end position="212"/>
    </location>
</feature>
<organism evidence="3 4">
    <name type="scientific">Kitasatospora xanthocidica</name>
    <dbReference type="NCBI Taxonomy" id="83382"/>
    <lineage>
        <taxon>Bacteria</taxon>
        <taxon>Bacillati</taxon>
        <taxon>Actinomycetota</taxon>
        <taxon>Actinomycetes</taxon>
        <taxon>Kitasatosporales</taxon>
        <taxon>Streptomycetaceae</taxon>
        <taxon>Kitasatospora</taxon>
    </lineage>
</organism>
<dbReference type="InterPro" id="IPR002656">
    <property type="entry name" value="Acyl_transf_3_dom"/>
</dbReference>
<dbReference type="GO" id="GO:0016020">
    <property type="term" value="C:membrane"/>
    <property type="evidence" value="ECO:0007669"/>
    <property type="project" value="TreeGrafter"/>
</dbReference>
<keyword evidence="3" id="KW-0808">Transferase</keyword>
<comment type="caution">
    <text evidence="3">The sequence shown here is derived from an EMBL/GenBank/DDBJ whole genome shotgun (WGS) entry which is preliminary data.</text>
</comment>
<feature type="domain" description="Acyltransferase 3" evidence="2">
    <location>
        <begin position="41"/>
        <end position="382"/>
    </location>
</feature>
<keyword evidence="3" id="KW-0012">Acyltransferase</keyword>
<feature type="transmembrane region" description="Helical" evidence="1">
    <location>
        <begin position="248"/>
        <end position="271"/>
    </location>
</feature>